<accession>A0AAI8KC69</accession>
<dbReference type="KEGG" id="ppv:NJ69_10160"/>
<evidence type="ECO:0000313" key="1">
    <source>
        <dbReference type="EMBL" id="AXO88943.1"/>
    </source>
</evidence>
<keyword evidence="2" id="KW-1185">Reference proteome</keyword>
<organism evidence="1 2">
    <name type="scientific">Pseudomonas parafulva</name>
    <dbReference type="NCBI Taxonomy" id="157782"/>
    <lineage>
        <taxon>Bacteria</taxon>
        <taxon>Pseudomonadati</taxon>
        <taxon>Pseudomonadota</taxon>
        <taxon>Gammaproteobacteria</taxon>
        <taxon>Pseudomonadales</taxon>
        <taxon>Pseudomonadaceae</taxon>
        <taxon>Pseudomonas</taxon>
    </lineage>
</organism>
<evidence type="ECO:0000313" key="2">
    <source>
        <dbReference type="Proteomes" id="UP000258127"/>
    </source>
</evidence>
<gene>
    <name evidence="1" type="ORF">DZC75_13380</name>
</gene>
<name>A0AAI8KC69_9PSED</name>
<protein>
    <submittedName>
        <fullName evidence="1">Uncharacterized protein</fullName>
    </submittedName>
</protein>
<sequence>MTIEKSLAFIDQIPAPRVRRNAVDTPDAPTPENTDAKAGVVQSQLIAFTSNLDTPFKEAVKYSTQLAQRAADQKFNHIEQRMQWYEVYNEALQHLGWIGSDNKLTRYKGSKLEVTMENVAIELIKLAAGPNAALIADLTSATINALKGDSEVLSKLQKSSSSGASGAFDILPVMQKDDDVVMYSHAMVFEHKEDSGGFWFWSWTSSNVSLEHCANEWTLNYSHYKSVESQVKEKLGESTSKFFDSLNF</sequence>
<dbReference type="RefSeq" id="WP_039578668.1">
    <property type="nucleotide sequence ID" value="NZ_CP009747.1"/>
</dbReference>
<dbReference type="AlphaFoldDB" id="A0AAI8KC69"/>
<proteinExistence type="predicted"/>
<dbReference type="Proteomes" id="UP000258127">
    <property type="component" value="Chromosome"/>
</dbReference>
<reference evidence="1 2" key="1">
    <citation type="submission" date="2018-08" db="EMBL/GenBank/DDBJ databases">
        <authorList>
            <person name="Lee Y."/>
            <person name="Kakembo D."/>
        </authorList>
    </citation>
    <scope>NUCLEOTIDE SEQUENCE [LARGE SCALE GENOMIC DNA]</scope>
    <source>
        <strain evidence="1 2">JBCS1880</strain>
    </source>
</reference>
<dbReference type="EMBL" id="CP031641">
    <property type="protein sequence ID" value="AXO88943.1"/>
    <property type="molecule type" value="Genomic_DNA"/>
</dbReference>